<dbReference type="RefSeq" id="WP_135624884.1">
    <property type="nucleotide sequence ID" value="NZ_RQGD01000045.1"/>
</dbReference>
<dbReference type="Proteomes" id="UP000297693">
    <property type="component" value="Unassembled WGS sequence"/>
</dbReference>
<evidence type="ECO:0000256" key="4">
    <source>
        <dbReference type="SAM" id="Phobius"/>
    </source>
</evidence>
<dbReference type="Gene3D" id="1.10.10.60">
    <property type="entry name" value="Homeodomain-like"/>
    <property type="match status" value="2"/>
</dbReference>
<dbReference type="PROSITE" id="PS00041">
    <property type="entry name" value="HTH_ARAC_FAMILY_1"/>
    <property type="match status" value="1"/>
</dbReference>
<keyword evidence="1" id="KW-0805">Transcription regulation</keyword>
<feature type="transmembrane region" description="Helical" evidence="4">
    <location>
        <begin position="128"/>
        <end position="147"/>
    </location>
</feature>
<dbReference type="GO" id="GO:0043565">
    <property type="term" value="F:sequence-specific DNA binding"/>
    <property type="evidence" value="ECO:0007669"/>
    <property type="project" value="InterPro"/>
</dbReference>
<keyword evidence="2" id="KW-0238">DNA-binding</keyword>
<dbReference type="SMART" id="SM00342">
    <property type="entry name" value="HTH_ARAC"/>
    <property type="match status" value="1"/>
</dbReference>
<dbReference type="Pfam" id="PF12833">
    <property type="entry name" value="HTH_18"/>
    <property type="match status" value="1"/>
</dbReference>
<sequence length="364" mass="42751">MFGNAFDIPVIISLQILLFIFLTFSKSKVFNFDKIGLFWVLLIGLAIIRRILHLNGSSEPLNYFVKFIFYPLGYGPCFYLYTKYITNPRRFNSRDLIHFFPFFLCILFPFALDYNLSANLDSDSKSSPVVYFFVFGSSFSLISYSLLTRKLLKLYNQKLQDHFSYQTLRMTVSWLNGFIYSYLFVLLLQFILFLFRDALGKNSVFPQSLTTLLFIGYFYLVGYFLLKQGSLFRSEETRIIQKKEKYSKSGLTNKKIEEIQRKLISFMEESKIYLRNDLNIEDIVKELEIPGSHLSQVLNQSMGKNFFLFVNEYRVNEVIRKLNDPKYTKHGIFRIALESGFNSKSSFNAIFRKVTGKTPNEFRA</sequence>
<dbReference type="OrthoDB" id="184994at2"/>
<feature type="transmembrane region" description="Helical" evidence="4">
    <location>
        <begin position="207"/>
        <end position="226"/>
    </location>
</feature>
<dbReference type="InterPro" id="IPR009057">
    <property type="entry name" value="Homeodomain-like_sf"/>
</dbReference>
<dbReference type="SUPFAM" id="SSF46689">
    <property type="entry name" value="Homeodomain-like"/>
    <property type="match status" value="1"/>
</dbReference>
<feature type="domain" description="HTH araC/xylS-type" evidence="5">
    <location>
        <begin position="261"/>
        <end position="364"/>
    </location>
</feature>
<name>A0A4R9JWB4_9LEPT</name>
<keyword evidence="3" id="KW-0804">Transcription</keyword>
<feature type="transmembrane region" description="Helical" evidence="4">
    <location>
        <begin position="36"/>
        <end position="52"/>
    </location>
</feature>
<feature type="transmembrane region" description="Helical" evidence="4">
    <location>
        <begin position="96"/>
        <end position="116"/>
    </location>
</feature>
<dbReference type="PRINTS" id="PR00032">
    <property type="entry name" value="HTHARAC"/>
</dbReference>
<dbReference type="PANTHER" id="PTHR43280">
    <property type="entry name" value="ARAC-FAMILY TRANSCRIPTIONAL REGULATOR"/>
    <property type="match status" value="1"/>
</dbReference>
<keyword evidence="7" id="KW-1185">Reference proteome</keyword>
<evidence type="ECO:0000256" key="2">
    <source>
        <dbReference type="ARBA" id="ARBA00023125"/>
    </source>
</evidence>
<evidence type="ECO:0000256" key="1">
    <source>
        <dbReference type="ARBA" id="ARBA00023015"/>
    </source>
</evidence>
<evidence type="ECO:0000313" key="7">
    <source>
        <dbReference type="Proteomes" id="UP000297693"/>
    </source>
</evidence>
<keyword evidence="4" id="KW-1133">Transmembrane helix</keyword>
<dbReference type="EMBL" id="RQGD01000045">
    <property type="protein sequence ID" value="TGL56666.1"/>
    <property type="molecule type" value="Genomic_DNA"/>
</dbReference>
<reference evidence="6" key="1">
    <citation type="journal article" date="2019" name="PLoS Negl. Trop. Dis.">
        <title>Revisiting the worldwide diversity of Leptospira species in the environment.</title>
        <authorList>
            <person name="Vincent A.T."/>
            <person name="Schiettekatte O."/>
            <person name="Bourhy P."/>
            <person name="Veyrier F.J."/>
            <person name="Picardeau M."/>
        </authorList>
    </citation>
    <scope>NUCLEOTIDE SEQUENCE [LARGE SCALE GENOMIC DNA]</scope>
    <source>
        <strain evidence="6">201702476</strain>
    </source>
</reference>
<evidence type="ECO:0000313" key="6">
    <source>
        <dbReference type="EMBL" id="TGL56666.1"/>
    </source>
</evidence>
<dbReference type="InterPro" id="IPR018062">
    <property type="entry name" value="HTH_AraC-typ_CS"/>
</dbReference>
<dbReference type="AlphaFoldDB" id="A0A4R9JWB4"/>
<dbReference type="GO" id="GO:0003700">
    <property type="term" value="F:DNA-binding transcription factor activity"/>
    <property type="evidence" value="ECO:0007669"/>
    <property type="project" value="InterPro"/>
</dbReference>
<dbReference type="InterPro" id="IPR018060">
    <property type="entry name" value="HTH_AraC"/>
</dbReference>
<protein>
    <submittedName>
        <fullName evidence="6">AraC family transcriptional regulator</fullName>
    </submittedName>
</protein>
<feature type="transmembrane region" description="Helical" evidence="4">
    <location>
        <begin position="6"/>
        <end position="24"/>
    </location>
</feature>
<accession>A0A4R9JWB4</accession>
<keyword evidence="4" id="KW-0472">Membrane</keyword>
<dbReference type="PROSITE" id="PS01124">
    <property type="entry name" value="HTH_ARAC_FAMILY_2"/>
    <property type="match status" value="1"/>
</dbReference>
<organism evidence="6 7">
    <name type="scientific">Leptospira ognonensis</name>
    <dbReference type="NCBI Taxonomy" id="2484945"/>
    <lineage>
        <taxon>Bacteria</taxon>
        <taxon>Pseudomonadati</taxon>
        <taxon>Spirochaetota</taxon>
        <taxon>Spirochaetia</taxon>
        <taxon>Leptospirales</taxon>
        <taxon>Leptospiraceae</taxon>
        <taxon>Leptospira</taxon>
    </lineage>
</organism>
<gene>
    <name evidence="6" type="ORF">EHQ58_15830</name>
</gene>
<feature type="transmembrane region" description="Helical" evidence="4">
    <location>
        <begin position="168"/>
        <end position="195"/>
    </location>
</feature>
<dbReference type="PANTHER" id="PTHR43280:SF29">
    <property type="entry name" value="ARAC-FAMILY TRANSCRIPTIONAL REGULATOR"/>
    <property type="match status" value="1"/>
</dbReference>
<evidence type="ECO:0000259" key="5">
    <source>
        <dbReference type="PROSITE" id="PS01124"/>
    </source>
</evidence>
<feature type="transmembrane region" description="Helical" evidence="4">
    <location>
        <begin position="64"/>
        <end position="84"/>
    </location>
</feature>
<evidence type="ECO:0000256" key="3">
    <source>
        <dbReference type="ARBA" id="ARBA00023163"/>
    </source>
</evidence>
<proteinExistence type="predicted"/>
<keyword evidence="4" id="KW-0812">Transmembrane</keyword>
<dbReference type="InterPro" id="IPR020449">
    <property type="entry name" value="Tscrpt_reg_AraC-type_HTH"/>
</dbReference>
<comment type="caution">
    <text evidence="6">The sequence shown here is derived from an EMBL/GenBank/DDBJ whole genome shotgun (WGS) entry which is preliminary data.</text>
</comment>